<dbReference type="PROSITE" id="PS50404">
    <property type="entry name" value="GST_NTER"/>
    <property type="match status" value="1"/>
</dbReference>
<evidence type="ECO:0000259" key="2">
    <source>
        <dbReference type="PROSITE" id="PS50404"/>
    </source>
</evidence>
<dbReference type="SUPFAM" id="SSF52833">
    <property type="entry name" value="Thioredoxin-like"/>
    <property type="match status" value="1"/>
</dbReference>
<protein>
    <recommendedName>
        <fullName evidence="6">Glutathione S-transferase</fullName>
    </recommendedName>
</protein>
<feature type="region of interest" description="Disordered" evidence="1">
    <location>
        <begin position="107"/>
        <end position="130"/>
    </location>
</feature>
<sequence length="385" mass="42497">MRYRAPLLPAKFLYSSHCARDCFQTGSGPGPFPEDEMHCTCRVHVASDDLHHSVDGFVNAPPALPLRTCGNPATPQSLHSIPLNGNIGRWYKAARGRALLKHFACHSKHPKPSDQNRSHPAAMSAPQAKRVKTNDDAPYELIYWPGIPGRGELVRVLFEEAGVPYTDTAKTEGNKAAPLVLGYMDAGNTGDATNPPVFAPPVLKHGSLTINQVPNILLYLAPKLGLAGADSDGDGLFHLNEIVLTLLDGFVNEIHETHHPVATSLTYEEQKPEAKKRAKAFTDERLPKFLGYVQRVLDAKTSGDGPWLYGGKLAYADLVLFQCLDGTKYAFPKSVGKLQESGKYDGVFKLYDAVKERPNIKKYLESDRRVPYSSGIWRHYPELEE</sequence>
<feature type="domain" description="GST N-terminal" evidence="2">
    <location>
        <begin position="138"/>
        <end position="228"/>
    </location>
</feature>
<dbReference type="EMBL" id="JAWRVI010000001">
    <property type="protein sequence ID" value="KAK4095642.1"/>
    <property type="molecule type" value="Genomic_DNA"/>
</dbReference>
<organism evidence="4 5">
    <name type="scientific">Purpureocillium lilacinum</name>
    <name type="common">Paecilomyces lilacinus</name>
    <dbReference type="NCBI Taxonomy" id="33203"/>
    <lineage>
        <taxon>Eukaryota</taxon>
        <taxon>Fungi</taxon>
        <taxon>Dikarya</taxon>
        <taxon>Ascomycota</taxon>
        <taxon>Pezizomycotina</taxon>
        <taxon>Sordariomycetes</taxon>
        <taxon>Hypocreomycetidae</taxon>
        <taxon>Hypocreales</taxon>
        <taxon>Ophiocordycipitaceae</taxon>
        <taxon>Purpureocillium</taxon>
    </lineage>
</organism>
<evidence type="ECO:0008006" key="6">
    <source>
        <dbReference type="Google" id="ProtNLM"/>
    </source>
</evidence>
<dbReference type="InterPro" id="IPR036249">
    <property type="entry name" value="Thioredoxin-like_sf"/>
</dbReference>
<dbReference type="Proteomes" id="UP001287286">
    <property type="component" value="Unassembled WGS sequence"/>
</dbReference>
<evidence type="ECO:0000259" key="3">
    <source>
        <dbReference type="PROSITE" id="PS50405"/>
    </source>
</evidence>
<proteinExistence type="predicted"/>
<comment type="caution">
    <text evidence="4">The sequence shown here is derived from an EMBL/GenBank/DDBJ whole genome shotgun (WGS) entry which is preliminary data.</text>
</comment>
<keyword evidence="5" id="KW-1185">Reference proteome</keyword>
<name>A0ABR0CHE0_PURLI</name>
<dbReference type="PROSITE" id="PS50405">
    <property type="entry name" value="GST_CTER"/>
    <property type="match status" value="1"/>
</dbReference>
<dbReference type="Pfam" id="PF14497">
    <property type="entry name" value="GST_C_3"/>
    <property type="match status" value="1"/>
</dbReference>
<feature type="domain" description="GST C-terminal" evidence="3">
    <location>
        <begin position="240"/>
        <end position="373"/>
    </location>
</feature>
<dbReference type="InterPro" id="IPR036282">
    <property type="entry name" value="Glutathione-S-Trfase_C_sf"/>
</dbReference>
<reference evidence="4 5" key="1">
    <citation type="journal article" date="2024" name="Microbiol. Resour. Announc.">
        <title>Genome annotations for the ascomycete fungi Trichoderma harzianum, Trichoderma aggressivum, and Purpureocillium lilacinum.</title>
        <authorList>
            <person name="Beijen E.P.W."/>
            <person name="Ohm R.A."/>
        </authorList>
    </citation>
    <scope>NUCLEOTIDE SEQUENCE [LARGE SCALE GENOMIC DNA]</scope>
    <source>
        <strain evidence="4 5">CBS 150709</strain>
    </source>
</reference>
<evidence type="ECO:0000256" key="1">
    <source>
        <dbReference type="SAM" id="MobiDB-lite"/>
    </source>
</evidence>
<evidence type="ECO:0000313" key="5">
    <source>
        <dbReference type="Proteomes" id="UP001287286"/>
    </source>
</evidence>
<dbReference type="InterPro" id="IPR004045">
    <property type="entry name" value="Glutathione_S-Trfase_N"/>
</dbReference>
<dbReference type="Gene3D" id="1.20.1050.10">
    <property type="match status" value="1"/>
</dbReference>
<dbReference type="SUPFAM" id="SSF47616">
    <property type="entry name" value="GST C-terminal domain-like"/>
    <property type="match status" value="1"/>
</dbReference>
<evidence type="ECO:0000313" key="4">
    <source>
        <dbReference type="EMBL" id="KAK4095642.1"/>
    </source>
</evidence>
<dbReference type="CDD" id="cd03192">
    <property type="entry name" value="GST_C_Sigma_like"/>
    <property type="match status" value="1"/>
</dbReference>
<dbReference type="InterPro" id="IPR050213">
    <property type="entry name" value="GST_superfamily"/>
</dbReference>
<accession>A0ABR0CHE0</accession>
<dbReference type="PANTHER" id="PTHR11571">
    <property type="entry name" value="GLUTATHIONE S-TRANSFERASE"/>
    <property type="match status" value="1"/>
</dbReference>
<dbReference type="InterPro" id="IPR004046">
    <property type="entry name" value="GST_C"/>
</dbReference>
<dbReference type="PANTHER" id="PTHR11571:SF263">
    <property type="entry name" value="GLUTATHIONE S-TRANSFERASE"/>
    <property type="match status" value="1"/>
</dbReference>
<dbReference type="InterPro" id="IPR010987">
    <property type="entry name" value="Glutathione-S-Trfase_C-like"/>
</dbReference>
<gene>
    <name evidence="4" type="ORF">Purlil1_438</name>
</gene>
<dbReference type="Gene3D" id="3.40.30.10">
    <property type="entry name" value="Glutaredoxin"/>
    <property type="match status" value="1"/>
</dbReference>